<feature type="domain" description="Cyclic nucleotide-binding" evidence="1">
    <location>
        <begin position="15"/>
        <end position="138"/>
    </location>
</feature>
<organism evidence="2 3">
    <name type="scientific">Pseudoleptotrichia goodfellowii</name>
    <dbReference type="NCBI Taxonomy" id="157692"/>
    <lineage>
        <taxon>Bacteria</taxon>
        <taxon>Fusobacteriati</taxon>
        <taxon>Fusobacteriota</taxon>
        <taxon>Fusobacteriia</taxon>
        <taxon>Fusobacteriales</taxon>
        <taxon>Leptotrichiaceae</taxon>
        <taxon>Pseudoleptotrichia</taxon>
    </lineage>
</organism>
<dbReference type="Proteomes" id="UP000321606">
    <property type="component" value="Chromosome"/>
</dbReference>
<dbReference type="PROSITE" id="PS50042">
    <property type="entry name" value="CNMP_BINDING_3"/>
    <property type="match status" value="1"/>
</dbReference>
<evidence type="ECO:0000313" key="3">
    <source>
        <dbReference type="Proteomes" id="UP000321606"/>
    </source>
</evidence>
<dbReference type="InterPro" id="IPR018490">
    <property type="entry name" value="cNMP-bd_dom_sf"/>
</dbReference>
<name>A0A510J8I6_9FUSO</name>
<dbReference type="RefSeq" id="WP_036056035.1">
    <property type="nucleotide sequence ID" value="NZ_AP019822.1"/>
</dbReference>
<evidence type="ECO:0000259" key="1">
    <source>
        <dbReference type="PROSITE" id="PS50042"/>
    </source>
</evidence>
<dbReference type="InterPro" id="IPR014710">
    <property type="entry name" value="RmlC-like_jellyroll"/>
</dbReference>
<evidence type="ECO:0000313" key="2">
    <source>
        <dbReference type="EMBL" id="BBM35620.1"/>
    </source>
</evidence>
<dbReference type="SUPFAM" id="SSF51206">
    <property type="entry name" value="cAMP-binding domain-like"/>
    <property type="match status" value="1"/>
</dbReference>
<dbReference type="KEGG" id="lgo:JCM16774_0545"/>
<sequence>MKPEELYKKVSEISLFKGFNIHETENILKKINFQTKNYKKNESIFFRGDKIDHIIIILEGTAKGEMQKFGGDSITIDFIKAREIIAPAFIFGNMKVFPVDLISVENSKLIFLNKKDFVEVMQEDKRLLLNFLDEISNKSQLLSKRIWFNFINKTINDKVLSYIRENQKDNIIIFKPNISELSKKFEVTRPSLSREISILCDKGILIKLQNNKYKVDFSKIEI</sequence>
<dbReference type="AlphaFoldDB" id="A0A510J8I6"/>
<dbReference type="Pfam" id="PF00027">
    <property type="entry name" value="cNMP_binding"/>
    <property type="match status" value="1"/>
</dbReference>
<proteinExistence type="predicted"/>
<dbReference type="CDD" id="cd00038">
    <property type="entry name" value="CAP_ED"/>
    <property type="match status" value="1"/>
</dbReference>
<gene>
    <name evidence="2" type="ORF">JCM16774_0545</name>
</gene>
<dbReference type="SMART" id="SM00100">
    <property type="entry name" value="cNMP"/>
    <property type="match status" value="1"/>
</dbReference>
<accession>A0A510J8I6</accession>
<dbReference type="Gene3D" id="2.60.120.10">
    <property type="entry name" value="Jelly Rolls"/>
    <property type="match status" value="1"/>
</dbReference>
<reference evidence="2 3" key="1">
    <citation type="submission" date="2019-07" db="EMBL/GenBank/DDBJ databases">
        <title>Complete Genome Sequence of Leptotrichia goodfellowii Strain JCM 16774.</title>
        <authorList>
            <person name="Watanabe S."/>
            <person name="Cui L."/>
        </authorList>
    </citation>
    <scope>NUCLEOTIDE SEQUENCE [LARGE SCALE GENOMIC DNA]</scope>
    <source>
        <strain evidence="2 3">JCM16774</strain>
    </source>
</reference>
<dbReference type="InterPro" id="IPR000595">
    <property type="entry name" value="cNMP-bd_dom"/>
</dbReference>
<dbReference type="STRING" id="714315.GCA_000516535_00547"/>
<dbReference type="OrthoDB" id="3176638at2"/>
<dbReference type="EMBL" id="AP019822">
    <property type="protein sequence ID" value="BBM35620.1"/>
    <property type="molecule type" value="Genomic_DNA"/>
</dbReference>
<protein>
    <submittedName>
        <fullName evidence="2">Cyclic nucleotide-binding domain protein</fullName>
    </submittedName>
</protein>